<dbReference type="Pfam" id="PF09414">
    <property type="entry name" value="RNA_ligase"/>
    <property type="match status" value="1"/>
</dbReference>
<feature type="domain" description="RNA ligase" evidence="1">
    <location>
        <begin position="37"/>
        <end position="201"/>
    </location>
</feature>
<name>A0A0F9UFT5_9ZZZZ</name>
<comment type="caution">
    <text evidence="2">The sequence shown here is derived from an EMBL/GenBank/DDBJ whole genome shotgun (WGS) entry which is preliminary data.</text>
</comment>
<dbReference type="EMBL" id="LAZR01000705">
    <property type="protein sequence ID" value="KKN60091.1"/>
    <property type="molecule type" value="Genomic_DNA"/>
</dbReference>
<reference evidence="2" key="1">
    <citation type="journal article" date="2015" name="Nature">
        <title>Complex archaea that bridge the gap between prokaryotes and eukaryotes.</title>
        <authorList>
            <person name="Spang A."/>
            <person name="Saw J.H."/>
            <person name="Jorgensen S.L."/>
            <person name="Zaremba-Niedzwiedzka K."/>
            <person name="Martijn J."/>
            <person name="Lind A.E."/>
            <person name="van Eijk R."/>
            <person name="Schleper C."/>
            <person name="Guy L."/>
            <person name="Ettema T.J."/>
        </authorList>
    </citation>
    <scope>NUCLEOTIDE SEQUENCE</scope>
</reference>
<protein>
    <recommendedName>
        <fullName evidence="1">RNA ligase domain-containing protein</fullName>
    </recommendedName>
</protein>
<dbReference type="AlphaFoldDB" id="A0A0F9UFT5"/>
<sequence>MKEYHKIQSIYKRDEQTHKFIEGNFSLPEFEYLKDNKWEFTEKIDGTNIRIGWNGVAMNIGGRTDNAQIPTYLYQKLTELFSDEKLASVFPDADDVMLCGEGYGAKIQKGGGNYIPDGVDFILFDVLIGDWWLRRYDVEDIALSLGIKTVHIIGRGTLEDAVQGVKNGVTSAFGDFLAEGLVIRPTTELKTRSGHRIITKLKHKDF</sequence>
<dbReference type="Gene3D" id="3.30.470.30">
    <property type="entry name" value="DNA ligase/mRNA capping enzyme"/>
    <property type="match status" value="1"/>
</dbReference>
<gene>
    <name evidence="2" type="ORF">LCGC14_0535600</name>
</gene>
<dbReference type="InterPro" id="IPR021122">
    <property type="entry name" value="RNA_ligase_dom_REL/Rnl2"/>
</dbReference>
<proteinExistence type="predicted"/>
<dbReference type="SUPFAM" id="SSF56091">
    <property type="entry name" value="DNA ligase/mRNA capping enzyme, catalytic domain"/>
    <property type="match status" value="1"/>
</dbReference>
<organism evidence="2">
    <name type="scientific">marine sediment metagenome</name>
    <dbReference type="NCBI Taxonomy" id="412755"/>
    <lineage>
        <taxon>unclassified sequences</taxon>
        <taxon>metagenomes</taxon>
        <taxon>ecological metagenomes</taxon>
    </lineage>
</organism>
<evidence type="ECO:0000259" key="1">
    <source>
        <dbReference type="Pfam" id="PF09414"/>
    </source>
</evidence>
<accession>A0A0F9UFT5</accession>
<evidence type="ECO:0000313" key="2">
    <source>
        <dbReference type="EMBL" id="KKN60091.1"/>
    </source>
</evidence>